<dbReference type="EMBL" id="LAVV01013804">
    <property type="protein sequence ID" value="KNZ45302.1"/>
    <property type="molecule type" value="Genomic_DNA"/>
</dbReference>
<dbReference type="PANTHER" id="PTHR31912">
    <property type="entry name" value="IP13529P"/>
    <property type="match status" value="1"/>
</dbReference>
<comment type="caution">
    <text evidence="1">The sequence shown here is derived from an EMBL/GenBank/DDBJ whole genome shotgun (WGS) entry which is preliminary data.</text>
</comment>
<dbReference type="OrthoDB" id="2506088at2759"/>
<reference evidence="1 2" key="1">
    <citation type="submission" date="2015-08" db="EMBL/GenBank/DDBJ databases">
        <title>Next Generation Sequencing and Analysis of the Genome of Puccinia sorghi L Schw, the Causal Agent of Maize Common Rust.</title>
        <authorList>
            <person name="Rochi L."/>
            <person name="Burguener G."/>
            <person name="Darino M."/>
            <person name="Turjanski A."/>
            <person name="Kreff E."/>
            <person name="Dieguez M.J."/>
            <person name="Sacco F."/>
        </authorList>
    </citation>
    <scope>NUCLEOTIDE SEQUENCE [LARGE SCALE GENOMIC DNA]</scope>
    <source>
        <strain evidence="1 2">RO10H11247</strain>
    </source>
</reference>
<proteinExistence type="predicted"/>
<dbReference type="VEuPathDB" id="FungiDB:VP01_827g4"/>
<name>A0A0L6UAL1_9BASI</name>
<dbReference type="PANTHER" id="PTHR31912:SF34">
    <property type="entry name" value="NOTOCHORD-RELATED PROTEIN"/>
    <property type="match status" value="1"/>
</dbReference>
<dbReference type="Proteomes" id="UP000037035">
    <property type="component" value="Unassembled WGS sequence"/>
</dbReference>
<dbReference type="STRING" id="27349.A0A0L6UAL1"/>
<evidence type="ECO:0000313" key="2">
    <source>
        <dbReference type="Proteomes" id="UP000037035"/>
    </source>
</evidence>
<evidence type="ECO:0000313" key="1">
    <source>
        <dbReference type="EMBL" id="KNZ45302.1"/>
    </source>
</evidence>
<accession>A0A0L6UAL1</accession>
<sequence>MSGNLNSPWFPFKSKEHLLASLILGYMRHVLSQSECTQLRMILLRICKLLKMEIDLKDSVLHNSCYVINLKQIVNQEMANPFVNQNLDFYPEYTGGKNVFKMSQCFKWQEDLSPNIQVQMVEENKKHWYIFEPVELKIRHIVVPIFFFLESNQVKARLNVTDISLIYQEIQLPGLGSLIEPCGHELRGEPRLEEDLSDMCPSTSHCLLLHLSRTAPKPIQNGVQLPLLMHLQYCWCLGAGRTSLTWQQMALRHMTLGCVNRYWLCLWSYHSRPKLPCKPKSPAPLSQDKNCMLVECANSDTSFNQVPFTQLSWQIICDKSKLLWQIGKQDNDNHFKNSTANHDIQDRINHQLIENLHCPQKAEWKAELDKLEADNATKNRLFNPFIRIKGIVLAISFHTNFTLDVDILACHGFFTGIDGCKDTPVEILHVFLLGVVKYMVRDFLKSLTVWKLQELLQLWESVNINALNIPSMKPAYMIKHFKSLFGKDFKIILQVAPFVFFKFMSLDQKNHWMALYGPTNPSFTYYFTCQNQSSNLGCPAYLPPRSLKASIRFYDWLLFTPTKTVPGKILPSALSTFILCDTSYLEPNSPLTMIQQSMGYNSSMVKTSASYPIQMQSSLPNDEKEAVPRYLIQTYPGYEFKQIHQLRINSNDVCKKGYFVRVVPTGNEAARFIGKVKLIWKGNVKNQSCIYIKLTLFNVGPLHNFYNMNEIVSCLNFQHDCFSAKCSSINNPAPHNYSQEGNPPRTIIQHKDDKAYILNAASLSSISWHQNFSSLNQCPV</sequence>
<organism evidence="1 2">
    <name type="scientific">Puccinia sorghi</name>
    <dbReference type="NCBI Taxonomy" id="27349"/>
    <lineage>
        <taxon>Eukaryota</taxon>
        <taxon>Fungi</taxon>
        <taxon>Dikarya</taxon>
        <taxon>Basidiomycota</taxon>
        <taxon>Pucciniomycotina</taxon>
        <taxon>Pucciniomycetes</taxon>
        <taxon>Pucciniales</taxon>
        <taxon>Pucciniaceae</taxon>
        <taxon>Puccinia</taxon>
    </lineage>
</organism>
<gene>
    <name evidence="1" type="ORF">VP01_827g4</name>
</gene>
<keyword evidence="2" id="KW-1185">Reference proteome</keyword>
<protein>
    <submittedName>
        <fullName evidence="1">Uncharacterized protein</fullName>
    </submittedName>
</protein>
<dbReference type="AlphaFoldDB" id="A0A0L6UAL1"/>